<evidence type="ECO:0000256" key="1">
    <source>
        <dbReference type="SAM" id="MobiDB-lite"/>
    </source>
</evidence>
<evidence type="ECO:0000313" key="3">
    <source>
        <dbReference type="WBParaSite" id="Gr19_v10_g3602.t2"/>
    </source>
</evidence>
<feature type="region of interest" description="Disordered" evidence="1">
    <location>
        <begin position="95"/>
        <end position="205"/>
    </location>
</feature>
<protein>
    <submittedName>
        <fullName evidence="3">Uncharacterized protein</fullName>
    </submittedName>
</protein>
<dbReference type="AlphaFoldDB" id="A0A914HQ33"/>
<keyword evidence="2" id="KW-1185">Reference proteome</keyword>
<reference evidence="3" key="1">
    <citation type="submission" date="2022-11" db="UniProtKB">
        <authorList>
            <consortium name="WormBaseParasite"/>
        </authorList>
    </citation>
    <scope>IDENTIFICATION</scope>
</reference>
<name>A0A914HQ33_GLORO</name>
<feature type="compositionally biased region" description="Basic and acidic residues" evidence="1">
    <location>
        <begin position="180"/>
        <end position="200"/>
    </location>
</feature>
<organism evidence="2 3">
    <name type="scientific">Globodera rostochiensis</name>
    <name type="common">Golden nematode worm</name>
    <name type="synonym">Heterodera rostochiensis</name>
    <dbReference type="NCBI Taxonomy" id="31243"/>
    <lineage>
        <taxon>Eukaryota</taxon>
        <taxon>Metazoa</taxon>
        <taxon>Ecdysozoa</taxon>
        <taxon>Nematoda</taxon>
        <taxon>Chromadorea</taxon>
        <taxon>Rhabditida</taxon>
        <taxon>Tylenchina</taxon>
        <taxon>Tylenchomorpha</taxon>
        <taxon>Tylenchoidea</taxon>
        <taxon>Heteroderidae</taxon>
        <taxon>Heteroderinae</taxon>
        <taxon>Globodera</taxon>
    </lineage>
</organism>
<evidence type="ECO:0000313" key="2">
    <source>
        <dbReference type="Proteomes" id="UP000887572"/>
    </source>
</evidence>
<accession>A0A914HQ33</accession>
<sequence length="216" mass="24804">MRSASTADQYFWRQFVNRHRKLLSDFKFDELEKQQFNFLMLLTALKTHADTALRQRLLAKLASDGARITYDAVDKDLINYRIAEGEANGYAADSEAGEALSSNQGEADSDGSNKDQPQNPEKGLMPEQQEIGENGAVENLPTAEADYSPPARTPPPRRYPESQRRGRTTPANNRQPPRRVRFEDNLPRRHEPEEQQEVRRSTRQRKLVQRLNLWLG</sequence>
<dbReference type="Proteomes" id="UP000887572">
    <property type="component" value="Unplaced"/>
</dbReference>
<proteinExistence type="predicted"/>
<dbReference type="WBParaSite" id="Gr19_v10_g3602.t2">
    <property type="protein sequence ID" value="Gr19_v10_g3602.t2"/>
    <property type="gene ID" value="Gr19_v10_g3602"/>
</dbReference>